<dbReference type="AlphaFoldDB" id="A0A813TKL3"/>
<proteinExistence type="predicted"/>
<dbReference type="Proteomes" id="UP000663828">
    <property type="component" value="Unassembled WGS sequence"/>
</dbReference>
<evidence type="ECO:0000256" key="1">
    <source>
        <dbReference type="SAM" id="MobiDB-lite"/>
    </source>
</evidence>
<sequence>MGQKVSVSDDEDNELFNLFKLRQHHHHQQQQELSDKGILVLMRLITPTALTSKDRLSEANSKLQRKSSKQMKDIGQHKRKLIY</sequence>
<keyword evidence="3" id="KW-1185">Reference proteome</keyword>
<gene>
    <name evidence="2" type="ORF">XAT740_LOCUS3624</name>
</gene>
<organism evidence="2 3">
    <name type="scientific">Adineta ricciae</name>
    <name type="common">Rotifer</name>
    <dbReference type="NCBI Taxonomy" id="249248"/>
    <lineage>
        <taxon>Eukaryota</taxon>
        <taxon>Metazoa</taxon>
        <taxon>Spiralia</taxon>
        <taxon>Gnathifera</taxon>
        <taxon>Rotifera</taxon>
        <taxon>Eurotatoria</taxon>
        <taxon>Bdelloidea</taxon>
        <taxon>Adinetida</taxon>
        <taxon>Adinetidae</taxon>
        <taxon>Adineta</taxon>
    </lineage>
</organism>
<dbReference type="EMBL" id="CAJNOR010000140">
    <property type="protein sequence ID" value="CAF0814213.1"/>
    <property type="molecule type" value="Genomic_DNA"/>
</dbReference>
<evidence type="ECO:0000313" key="2">
    <source>
        <dbReference type="EMBL" id="CAF0814213.1"/>
    </source>
</evidence>
<reference evidence="2" key="1">
    <citation type="submission" date="2021-02" db="EMBL/GenBank/DDBJ databases">
        <authorList>
            <person name="Nowell W R."/>
        </authorList>
    </citation>
    <scope>NUCLEOTIDE SEQUENCE</scope>
</reference>
<evidence type="ECO:0000313" key="3">
    <source>
        <dbReference type="Proteomes" id="UP000663828"/>
    </source>
</evidence>
<feature type="region of interest" description="Disordered" evidence="1">
    <location>
        <begin position="55"/>
        <end position="83"/>
    </location>
</feature>
<accession>A0A813TKL3</accession>
<name>A0A813TKL3_ADIRI</name>
<protein>
    <submittedName>
        <fullName evidence="2">Uncharacterized protein</fullName>
    </submittedName>
</protein>
<comment type="caution">
    <text evidence="2">The sequence shown here is derived from an EMBL/GenBank/DDBJ whole genome shotgun (WGS) entry which is preliminary data.</text>
</comment>